<comment type="caution">
    <text evidence="3">The sequence shown here is derived from an EMBL/GenBank/DDBJ whole genome shotgun (WGS) entry which is preliminary data.</text>
</comment>
<dbReference type="Gene3D" id="3.40.50.1820">
    <property type="entry name" value="alpha/beta hydrolase"/>
    <property type="match status" value="1"/>
</dbReference>
<dbReference type="SUPFAM" id="SSF52540">
    <property type="entry name" value="P-loop containing nucleoside triphosphate hydrolases"/>
    <property type="match status" value="1"/>
</dbReference>
<keyword evidence="1" id="KW-0677">Repeat</keyword>
<dbReference type="PANTHER" id="PTHR10039:SF5">
    <property type="entry name" value="NACHT DOMAIN-CONTAINING PROTEIN"/>
    <property type="match status" value="1"/>
</dbReference>
<dbReference type="AlphaFoldDB" id="A0A0A2VKR1"/>
<evidence type="ECO:0000256" key="1">
    <source>
        <dbReference type="ARBA" id="ARBA00022737"/>
    </source>
</evidence>
<protein>
    <submittedName>
        <fullName evidence="3">POTE ankyrin domain family member B</fullName>
    </submittedName>
</protein>
<evidence type="ECO:0000313" key="4">
    <source>
        <dbReference type="Proteomes" id="UP000030106"/>
    </source>
</evidence>
<dbReference type="SUPFAM" id="SSF48403">
    <property type="entry name" value="Ankyrin repeat"/>
    <property type="match status" value="1"/>
</dbReference>
<dbReference type="STRING" id="1245745.A0A0A2VKR1"/>
<dbReference type="SUPFAM" id="SSF53474">
    <property type="entry name" value="alpha/beta-Hydrolases"/>
    <property type="match status" value="1"/>
</dbReference>
<dbReference type="SMART" id="SM00248">
    <property type="entry name" value="ANK"/>
    <property type="match status" value="5"/>
</dbReference>
<organism evidence="3 4">
    <name type="scientific">Beauveria bassiana D1-5</name>
    <dbReference type="NCBI Taxonomy" id="1245745"/>
    <lineage>
        <taxon>Eukaryota</taxon>
        <taxon>Fungi</taxon>
        <taxon>Dikarya</taxon>
        <taxon>Ascomycota</taxon>
        <taxon>Pezizomycotina</taxon>
        <taxon>Sordariomycetes</taxon>
        <taxon>Hypocreomycetidae</taxon>
        <taxon>Hypocreales</taxon>
        <taxon>Cordycipitaceae</taxon>
        <taxon>Beauveria</taxon>
    </lineage>
</organism>
<dbReference type="InterPro" id="IPR029058">
    <property type="entry name" value="AB_hydrolase_fold"/>
</dbReference>
<feature type="domain" description="Nephrocystin 3-like N-terminal" evidence="2">
    <location>
        <begin position="511"/>
        <end position="684"/>
    </location>
</feature>
<gene>
    <name evidence="3" type="ORF">BBAD15_g7977</name>
</gene>
<dbReference type="Gene3D" id="3.40.50.300">
    <property type="entry name" value="P-loop containing nucleotide triphosphate hydrolases"/>
    <property type="match status" value="1"/>
</dbReference>
<dbReference type="Pfam" id="PF24883">
    <property type="entry name" value="NPHP3_N"/>
    <property type="match status" value="1"/>
</dbReference>
<reference evidence="3 4" key="1">
    <citation type="submission" date="2012-10" db="EMBL/GenBank/DDBJ databases">
        <title>Genome sequencing and analysis of entomopathogenic fungi Beauveria bassiana D1-5.</title>
        <authorList>
            <person name="Li Q."/>
            <person name="Wang L."/>
            <person name="Zhang Z."/>
            <person name="Wang Q."/>
            <person name="Ren J."/>
            <person name="Wang M."/>
            <person name="Xu W."/>
            <person name="Wang J."/>
            <person name="Lu Y."/>
            <person name="Du Q."/>
            <person name="Sun Z."/>
        </authorList>
    </citation>
    <scope>NUCLEOTIDE SEQUENCE [LARGE SCALE GENOMIC DNA]</scope>
    <source>
        <strain evidence="3 4">D1-5</strain>
    </source>
</reference>
<dbReference type="Gene3D" id="1.25.40.20">
    <property type="entry name" value="Ankyrin repeat-containing domain"/>
    <property type="match status" value="2"/>
</dbReference>
<name>A0A0A2VKR1_BEABA</name>
<dbReference type="InterPro" id="IPR036770">
    <property type="entry name" value="Ankyrin_rpt-contain_sf"/>
</dbReference>
<dbReference type="EMBL" id="ANFO01000772">
    <property type="protein sequence ID" value="KGQ06705.1"/>
    <property type="molecule type" value="Genomic_DNA"/>
</dbReference>
<dbReference type="InterPro" id="IPR002110">
    <property type="entry name" value="Ankyrin_rpt"/>
</dbReference>
<sequence>MASVTTYSFLKCNVTRSDRSLAPVTITEYPVQYIASFAKSAIHMINIPTATETPRWASTQAENERAEVSQPCLQSFFFSSRRVGSIEGYQQASLRVTSMATPITTSSEGASGSSTKTFRITGVPNGWDKEKLKSFMGNYFQDVSIQSLAPRIDGGSGQATAILGDQVGNANPSGTSTIGGLTWDTDFVGMTTLFAPPQDDHKPDIIAVSGLGGHAFGSFKERGGSHMWLRDSLPYEILDKVTKRPMARVIIYGHRSDVAHSTTIQGFPDISASLLHSLRPLAAETPTTPIMFIGHSLGGILIKQALVCIAASGTQHDTLGRLLRATRAIIFFAVPHSGMRIEALTEMADPSSNGPLISSLSCENSPALQTLRDEFKKLCDKKQNSLGDCRFFCFYETERSSTAAQDLTGKWRMIGPKVLAVSTVSARYCPQSESDDLCVCDIQRSHSDIVKFGQNDSEYDKVRSVLRDMAQHTILLRANVTLDERTGECLRALWFADMNKRSTEVAKAVEGTCTWVFQEPTYTRWVSVSHGLLWIMGNPGTGKSTLIKHMIQHIRRHHAKGAILATFFFHDRGTELERTRLGFYRSILHQLLQQVPDILHEVVDKFHKSQLSQGRVGTDWYWREQDLAEHLAAAISKSHAVWLFVDALDEGGSRTANGLIEEFTALIGQSSASNGKLHVCFTCRRFPIPSITGAFELAIDRRNKPDIERYVLSGISRYPCLLQAGIADAIIDGANGIFLWARLAVDEALRLKGSARTSRQIYKAIKQMPKELEELFASILTGKADEPAESLLLMQWICFAQDVMTVRQLRWAIVIDVERPGVDDPEKSLDDYFDDDAYIGDDKDMERRIVVLSCGLAEVVAGRVQLIHQAVKEFFLDRGLALLRSETMSENRSTIVATDEQKSGHYRLARTCILCLCMVQRFSSFRRVNIEEFLAGKYLSQDVLFSTLHACTDIHPDPIDDPSSRYLVGCRAPPSSPSPKEVFPYIVVIHLFQYARQWWKTHVKTSEASGSRAEDALDYSAWPPKEVFSHMSWTYPWISLQHLAAKCQLIAQLLVMVKRAHEERISMDVLDSSERTPLLLAASEGKPQAVQILINSHCVDVNHKDNKECTALWRAAENGHAEVVQILLQTPGVDVDKQNAGGQTALHAAIVHKRREVVPLLLGAADVNHRDSCGFTPLMRAVDRASSDIFRLLLQTSGVDVNAESARGHSALSLALEKGFRRHVELLVESDKLHINSTRKAKRALSNRYWPMQGKS</sequence>
<dbReference type="InterPro" id="IPR027417">
    <property type="entry name" value="P-loop_NTPase"/>
</dbReference>
<dbReference type="PANTHER" id="PTHR10039">
    <property type="entry name" value="AMELOGENIN"/>
    <property type="match status" value="1"/>
</dbReference>
<dbReference type="Pfam" id="PF12796">
    <property type="entry name" value="Ank_2"/>
    <property type="match status" value="2"/>
</dbReference>
<proteinExistence type="predicted"/>
<accession>A0A0A2VKR1</accession>
<evidence type="ECO:0000259" key="2">
    <source>
        <dbReference type="Pfam" id="PF24883"/>
    </source>
</evidence>
<dbReference type="Proteomes" id="UP000030106">
    <property type="component" value="Unassembled WGS sequence"/>
</dbReference>
<dbReference type="InterPro" id="IPR056884">
    <property type="entry name" value="NPHP3-like_N"/>
</dbReference>
<dbReference type="HOGENOM" id="CLU_000288_34_1_1"/>
<evidence type="ECO:0000313" key="3">
    <source>
        <dbReference type="EMBL" id="KGQ06705.1"/>
    </source>
</evidence>